<keyword evidence="6" id="KW-0624">Polysaccharide degradation</keyword>
<dbReference type="RefSeq" id="WP_010526479.1">
    <property type="nucleotide sequence ID" value="NZ_AFSL01000009.1"/>
</dbReference>
<feature type="domain" description="Glycoside hydrolase family 5" evidence="9">
    <location>
        <begin position="63"/>
        <end position="304"/>
    </location>
</feature>
<keyword evidence="3" id="KW-0136">Cellulose degradation</keyword>
<evidence type="ECO:0000256" key="6">
    <source>
        <dbReference type="ARBA" id="ARBA00023326"/>
    </source>
</evidence>
<dbReference type="Proteomes" id="UP000181976">
    <property type="component" value="Unassembled WGS sequence"/>
</dbReference>
<dbReference type="SUPFAM" id="SSF51445">
    <property type="entry name" value="(Trans)glycosidases"/>
    <property type="match status" value="1"/>
</dbReference>
<dbReference type="InterPro" id="IPR017853">
    <property type="entry name" value="GH"/>
</dbReference>
<keyword evidence="11" id="KW-1185">Reference proteome</keyword>
<evidence type="ECO:0000256" key="7">
    <source>
        <dbReference type="RuleBase" id="RU361153"/>
    </source>
</evidence>
<evidence type="ECO:0000256" key="4">
    <source>
        <dbReference type="ARBA" id="ARBA00023277"/>
    </source>
</evidence>
<dbReference type="Pfam" id="PF00150">
    <property type="entry name" value="Cellulase"/>
    <property type="match status" value="1"/>
</dbReference>
<reference evidence="10 11" key="1">
    <citation type="submission" date="2016-10" db="EMBL/GenBank/DDBJ databases">
        <authorList>
            <person name="de Groot N.N."/>
        </authorList>
    </citation>
    <scope>NUCLEOTIDE SEQUENCE [LARGE SCALE GENOMIC DNA]</scope>
    <source>
        <strain evidence="10 11">DSM 19012</strain>
    </source>
</reference>
<dbReference type="PANTHER" id="PTHR31297">
    <property type="entry name" value="GLUCAN ENDO-1,6-BETA-GLUCOSIDASE B"/>
    <property type="match status" value="1"/>
</dbReference>
<comment type="similarity">
    <text evidence="1 7">Belongs to the glycosyl hydrolase 5 (cellulase A) family.</text>
</comment>
<feature type="chain" id="PRO_5010249448" evidence="8">
    <location>
        <begin position="21"/>
        <end position="333"/>
    </location>
</feature>
<dbReference type="STRING" id="385682.SAMN05444380_11156"/>
<dbReference type="GO" id="GO:0005576">
    <property type="term" value="C:extracellular region"/>
    <property type="evidence" value="ECO:0007669"/>
    <property type="project" value="TreeGrafter"/>
</dbReference>
<keyword evidence="5 7" id="KW-0326">Glycosidase</keyword>
<keyword evidence="8" id="KW-0732">Signal</keyword>
<dbReference type="InParanoid" id="A0A1I2AG41"/>
<keyword evidence="4" id="KW-0119">Carbohydrate metabolism</keyword>
<dbReference type="AlphaFoldDB" id="A0A1I2AG41"/>
<dbReference type="GO" id="GO:0009986">
    <property type="term" value="C:cell surface"/>
    <property type="evidence" value="ECO:0007669"/>
    <property type="project" value="TreeGrafter"/>
</dbReference>
<proteinExistence type="inferred from homology"/>
<keyword evidence="2 7" id="KW-0378">Hydrolase</keyword>
<protein>
    <submittedName>
        <fullName evidence="10">Cellulase (Glycosyl hydrolase family 5)</fullName>
    </submittedName>
</protein>
<accession>A0A1I2AG41</accession>
<evidence type="ECO:0000259" key="9">
    <source>
        <dbReference type="Pfam" id="PF00150"/>
    </source>
</evidence>
<evidence type="ECO:0000256" key="2">
    <source>
        <dbReference type="ARBA" id="ARBA00022801"/>
    </source>
</evidence>
<dbReference type="Gene3D" id="3.20.20.80">
    <property type="entry name" value="Glycosidases"/>
    <property type="match status" value="1"/>
</dbReference>
<evidence type="ECO:0000313" key="11">
    <source>
        <dbReference type="Proteomes" id="UP000181976"/>
    </source>
</evidence>
<dbReference type="PANTHER" id="PTHR31297:SF41">
    <property type="entry name" value="ENDOGLUCANASE, PUTATIVE (AFU_ORTHOLOGUE AFUA_5G01830)-RELATED"/>
    <property type="match status" value="1"/>
</dbReference>
<name>A0A1I2AG41_9BACT</name>
<gene>
    <name evidence="10" type="ORF">SAMN05444380_11156</name>
</gene>
<evidence type="ECO:0000256" key="1">
    <source>
        <dbReference type="ARBA" id="ARBA00005641"/>
    </source>
</evidence>
<evidence type="ECO:0000256" key="5">
    <source>
        <dbReference type="ARBA" id="ARBA00023295"/>
    </source>
</evidence>
<evidence type="ECO:0000256" key="8">
    <source>
        <dbReference type="SAM" id="SignalP"/>
    </source>
</evidence>
<dbReference type="InterPro" id="IPR001547">
    <property type="entry name" value="Glyco_hydro_5"/>
</dbReference>
<dbReference type="GO" id="GO:0008422">
    <property type="term" value="F:beta-glucosidase activity"/>
    <property type="evidence" value="ECO:0007669"/>
    <property type="project" value="TreeGrafter"/>
</dbReference>
<dbReference type="EMBL" id="FONA01000011">
    <property type="protein sequence ID" value="SFE42931.1"/>
    <property type="molecule type" value="Genomic_DNA"/>
</dbReference>
<sequence length="333" mass="38977">MKTKLFTFHLFFMMSLVFVAAQETKLTRISVDGNKFVNAQNETIVFKGINIADPDRLEKLGQWKKVLFEELNRWGANIVRFPVHPIAWRERGEEEYLKLLDQGIQWAKESGLYVIIDWHSIGNLRTGLFQAPMYDTSIRETLRFWYTVSRRYADEPAVALYEIFNEPTTFNNQLGSLSWSQWTEIVTDIITVIKANNPHAVMLVAGFNWAYDLTPVMHSPLPFDNIAYVSHPYPQKREQPWVPQWERDFGFVADNYPVIATEIGYMYPDQKGAHIPCLGDEEYGRTIMDYFDSKGISWVAWVFDPDWSPQLIKDWNYTPTRAGTFFKNEMLKR</sequence>
<feature type="signal peptide" evidence="8">
    <location>
        <begin position="1"/>
        <end position="20"/>
    </location>
</feature>
<dbReference type="OrthoDB" id="154460at2"/>
<dbReference type="eggNOG" id="COG2730">
    <property type="taxonomic scope" value="Bacteria"/>
</dbReference>
<organism evidence="10 11">
    <name type="scientific">Thermophagus xiamenensis</name>
    <dbReference type="NCBI Taxonomy" id="385682"/>
    <lineage>
        <taxon>Bacteria</taxon>
        <taxon>Pseudomonadati</taxon>
        <taxon>Bacteroidota</taxon>
        <taxon>Bacteroidia</taxon>
        <taxon>Marinilabiliales</taxon>
        <taxon>Marinilabiliaceae</taxon>
        <taxon>Thermophagus</taxon>
    </lineage>
</organism>
<evidence type="ECO:0000256" key="3">
    <source>
        <dbReference type="ARBA" id="ARBA00023001"/>
    </source>
</evidence>
<dbReference type="InterPro" id="IPR050386">
    <property type="entry name" value="Glycosyl_hydrolase_5"/>
</dbReference>
<evidence type="ECO:0000313" key="10">
    <source>
        <dbReference type="EMBL" id="SFE42931.1"/>
    </source>
</evidence>
<dbReference type="GO" id="GO:0030245">
    <property type="term" value="P:cellulose catabolic process"/>
    <property type="evidence" value="ECO:0007669"/>
    <property type="project" value="UniProtKB-KW"/>
</dbReference>